<evidence type="ECO:0000256" key="1">
    <source>
        <dbReference type="ARBA" id="ARBA00001974"/>
    </source>
</evidence>
<proteinExistence type="inferred from homology"/>
<keyword evidence="12" id="KW-1185">Reference proteome</keyword>
<dbReference type="PANTHER" id="PTHR45754:SF3">
    <property type="entry name" value="METHYLENETETRAHYDROFOLATE REDUCTASE (NADPH)"/>
    <property type="match status" value="1"/>
</dbReference>
<dbReference type="GO" id="GO:0009086">
    <property type="term" value="P:methionine biosynthetic process"/>
    <property type="evidence" value="ECO:0007669"/>
    <property type="project" value="TreeGrafter"/>
</dbReference>
<reference evidence="11" key="1">
    <citation type="journal article" date="2020" name="Nat. Commun.">
        <title>Large-scale genome sequencing of mycorrhizal fungi provides insights into the early evolution of symbiotic traits.</title>
        <authorList>
            <person name="Miyauchi S."/>
            <person name="Kiss E."/>
            <person name="Kuo A."/>
            <person name="Drula E."/>
            <person name="Kohler A."/>
            <person name="Sanchez-Garcia M."/>
            <person name="Morin E."/>
            <person name="Andreopoulos B."/>
            <person name="Barry K.W."/>
            <person name="Bonito G."/>
            <person name="Buee M."/>
            <person name="Carver A."/>
            <person name="Chen C."/>
            <person name="Cichocki N."/>
            <person name="Clum A."/>
            <person name="Culley D."/>
            <person name="Crous P.W."/>
            <person name="Fauchery L."/>
            <person name="Girlanda M."/>
            <person name="Hayes R.D."/>
            <person name="Keri Z."/>
            <person name="LaButti K."/>
            <person name="Lipzen A."/>
            <person name="Lombard V."/>
            <person name="Magnuson J."/>
            <person name="Maillard F."/>
            <person name="Murat C."/>
            <person name="Nolan M."/>
            <person name="Ohm R.A."/>
            <person name="Pangilinan J."/>
            <person name="Pereira M.F."/>
            <person name="Perotto S."/>
            <person name="Peter M."/>
            <person name="Pfister S."/>
            <person name="Riley R."/>
            <person name="Sitrit Y."/>
            <person name="Stielow J.B."/>
            <person name="Szollosi G."/>
            <person name="Zifcakova L."/>
            <person name="Stursova M."/>
            <person name="Spatafora J.W."/>
            <person name="Tedersoo L."/>
            <person name="Vaario L.M."/>
            <person name="Yamada A."/>
            <person name="Yan M."/>
            <person name="Wang P."/>
            <person name="Xu J."/>
            <person name="Bruns T."/>
            <person name="Baldrian P."/>
            <person name="Vilgalys R."/>
            <person name="Dunand C."/>
            <person name="Henrissat B."/>
            <person name="Grigoriev I.V."/>
            <person name="Hibbett D."/>
            <person name="Nagy L.G."/>
            <person name="Martin F.M."/>
        </authorList>
    </citation>
    <scope>NUCLEOTIDE SEQUENCE</scope>
    <source>
        <strain evidence="11">UH-Tt-Lm1</strain>
    </source>
</reference>
<dbReference type="Proteomes" id="UP000736335">
    <property type="component" value="Unassembled WGS sequence"/>
</dbReference>
<dbReference type="InterPro" id="IPR004621">
    <property type="entry name" value="Fadh2_euk"/>
</dbReference>
<dbReference type="GO" id="GO:0004489">
    <property type="term" value="F:methylenetetrahydrofolate reductase [NAD(P)H] activity"/>
    <property type="evidence" value="ECO:0007669"/>
    <property type="project" value="InterPro"/>
</dbReference>
<gene>
    <name evidence="11" type="ORF">BJ322DRAFT_492160</name>
</gene>
<evidence type="ECO:0000256" key="7">
    <source>
        <dbReference type="ARBA" id="ARBA00023002"/>
    </source>
</evidence>
<evidence type="ECO:0000256" key="9">
    <source>
        <dbReference type="SAM" id="MobiDB-lite"/>
    </source>
</evidence>
<comment type="pathway">
    <text evidence="2 8">One-carbon metabolism; tetrahydrofolate interconversion.</text>
</comment>
<protein>
    <submittedName>
        <fullName evidence="11">Methylenetetrahydrofolate reductase-domain-containing protein</fullName>
    </submittedName>
</protein>
<dbReference type="NCBIfam" id="TIGR00677">
    <property type="entry name" value="fadh2_euk"/>
    <property type="match status" value="1"/>
</dbReference>
<evidence type="ECO:0000256" key="4">
    <source>
        <dbReference type="ARBA" id="ARBA00022630"/>
    </source>
</evidence>
<evidence type="ECO:0000259" key="10">
    <source>
        <dbReference type="Pfam" id="PF21895"/>
    </source>
</evidence>
<dbReference type="Pfam" id="PF21895">
    <property type="entry name" value="MTHFR_C"/>
    <property type="match status" value="1"/>
</dbReference>
<dbReference type="SUPFAM" id="SSF51730">
    <property type="entry name" value="FAD-linked oxidoreductase"/>
    <property type="match status" value="1"/>
</dbReference>
<keyword evidence="7" id="KW-0560">Oxidoreductase</keyword>
<evidence type="ECO:0000256" key="2">
    <source>
        <dbReference type="ARBA" id="ARBA00004777"/>
    </source>
</evidence>
<dbReference type="PANTHER" id="PTHR45754">
    <property type="entry name" value="METHYLENETETRAHYDROFOLATE REDUCTASE"/>
    <property type="match status" value="1"/>
</dbReference>
<keyword evidence="5" id="KW-0274">FAD</keyword>
<keyword evidence="4" id="KW-0285">Flavoprotein</keyword>
<sequence>MKITQKIEQAKKEKRTWWSFEYFPPRTAQGLQNLVDRIERMRLLGPEFIDITWHSGGRTSELTTEMVKFCQGTIGLETCMHLTCTNMQPEKIDIALTAAKEHGCRNVLALRGDPPAGKDVWEAVEGGFVHGIDLVRHTQRHYGDYFDIAVPGFPEQVLLPPEQLQLELKYLKEKIDLGCSWIFTQMFFDVDIFIRWVKAVREAGITVPIVPGVMPIQNWNGFQKATRMANTVIPQNFLDVLEPVKNNDEEVRKLGVKLVADMCRTILNSDLDIHGIHIYTMNLEKGTRMLLEELNLVPRIECIKPLPWRQSLTPSRRNETIRPIFWANRAKSYIARTENWDEYPNGRFGDARSPAYGEIDGYGVSLKHTKEEALKLWGSPVDFDEFKAVFHDFCLGKVPSLPWSEQGPSSEMKVIAEKLAQVNDLGFLTINSQPAANGVPSNDKVFGWGPSNGFVYQKAYLEFFVSPQLLAVLLPHIEQDVNITYYVVNKAGDLRTNTHSEGPNAVTWGVFPGKEIVQPTIVEAISFMAWKDEAYELGQQWANSYDEGSAAGEFVKSFFNTSLLVNVVHNDFRQPDAIFEPFIRAAADFAAQKQVPNGNPNGHANGHAVIPNGHAH</sequence>
<dbReference type="Gene3D" id="3.20.20.220">
    <property type="match status" value="1"/>
</dbReference>
<accession>A0A9P6H2W2</accession>
<evidence type="ECO:0000256" key="3">
    <source>
        <dbReference type="ARBA" id="ARBA00006743"/>
    </source>
</evidence>
<dbReference type="FunFam" id="3.20.20.220:FF:000002">
    <property type="entry name" value="Methylenetetrahydrofolate reductase"/>
    <property type="match status" value="1"/>
</dbReference>
<comment type="similarity">
    <text evidence="3">Belongs to the methylenetetrahydrofolate reductase family.</text>
</comment>
<organism evidence="11 12">
    <name type="scientific">Thelephora terrestris</name>
    <dbReference type="NCBI Taxonomy" id="56493"/>
    <lineage>
        <taxon>Eukaryota</taxon>
        <taxon>Fungi</taxon>
        <taxon>Dikarya</taxon>
        <taxon>Basidiomycota</taxon>
        <taxon>Agaricomycotina</taxon>
        <taxon>Agaricomycetes</taxon>
        <taxon>Thelephorales</taxon>
        <taxon>Thelephoraceae</taxon>
        <taxon>Thelephora</taxon>
    </lineage>
</organism>
<dbReference type="CDD" id="cd00537">
    <property type="entry name" value="MTHFR"/>
    <property type="match status" value="1"/>
</dbReference>
<evidence type="ECO:0000313" key="12">
    <source>
        <dbReference type="Proteomes" id="UP000736335"/>
    </source>
</evidence>
<dbReference type="InterPro" id="IPR003171">
    <property type="entry name" value="Mehydrof_redctse-like"/>
</dbReference>
<evidence type="ECO:0000313" key="11">
    <source>
        <dbReference type="EMBL" id="KAF9778300.1"/>
    </source>
</evidence>
<feature type="domain" description="MTHFR SAM-binding regulatory" evidence="10">
    <location>
        <begin position="304"/>
        <end position="579"/>
    </location>
</feature>
<dbReference type="GO" id="GO:0005829">
    <property type="term" value="C:cytosol"/>
    <property type="evidence" value="ECO:0007669"/>
    <property type="project" value="TreeGrafter"/>
</dbReference>
<dbReference type="GO" id="GO:0071949">
    <property type="term" value="F:FAD binding"/>
    <property type="evidence" value="ECO:0007669"/>
    <property type="project" value="TreeGrafter"/>
</dbReference>
<dbReference type="OrthoDB" id="16284at2759"/>
<dbReference type="InterPro" id="IPR029041">
    <property type="entry name" value="FAD-linked_oxidoreductase-like"/>
</dbReference>
<dbReference type="Pfam" id="PF02219">
    <property type="entry name" value="MTHFR"/>
    <property type="match status" value="1"/>
</dbReference>
<name>A0A9P6H2W2_9AGAM</name>
<feature type="region of interest" description="Disordered" evidence="9">
    <location>
        <begin position="595"/>
        <end position="616"/>
    </location>
</feature>
<feature type="compositionally biased region" description="Low complexity" evidence="9">
    <location>
        <begin position="595"/>
        <end position="609"/>
    </location>
</feature>
<comment type="caution">
    <text evidence="11">The sequence shown here is derived from an EMBL/GenBank/DDBJ whole genome shotgun (WGS) entry which is preliminary data.</text>
</comment>
<evidence type="ECO:0000256" key="6">
    <source>
        <dbReference type="ARBA" id="ARBA00022857"/>
    </source>
</evidence>
<reference evidence="11" key="2">
    <citation type="submission" date="2020-11" db="EMBL/GenBank/DDBJ databases">
        <authorList>
            <consortium name="DOE Joint Genome Institute"/>
            <person name="Kuo A."/>
            <person name="Miyauchi S."/>
            <person name="Kiss E."/>
            <person name="Drula E."/>
            <person name="Kohler A."/>
            <person name="Sanchez-Garcia M."/>
            <person name="Andreopoulos B."/>
            <person name="Barry K.W."/>
            <person name="Bonito G."/>
            <person name="Buee M."/>
            <person name="Carver A."/>
            <person name="Chen C."/>
            <person name="Cichocki N."/>
            <person name="Clum A."/>
            <person name="Culley D."/>
            <person name="Crous P.W."/>
            <person name="Fauchery L."/>
            <person name="Girlanda M."/>
            <person name="Hayes R."/>
            <person name="Keri Z."/>
            <person name="Labutti K."/>
            <person name="Lipzen A."/>
            <person name="Lombard V."/>
            <person name="Magnuson J."/>
            <person name="Maillard F."/>
            <person name="Morin E."/>
            <person name="Murat C."/>
            <person name="Nolan M."/>
            <person name="Ohm R."/>
            <person name="Pangilinan J."/>
            <person name="Pereira M."/>
            <person name="Perotto S."/>
            <person name="Peter M."/>
            <person name="Riley R."/>
            <person name="Sitrit Y."/>
            <person name="Stielow B."/>
            <person name="Szollosi G."/>
            <person name="Zifcakova L."/>
            <person name="Stursova M."/>
            <person name="Spatafora J.W."/>
            <person name="Tedersoo L."/>
            <person name="Vaario L.-M."/>
            <person name="Yamada A."/>
            <person name="Yan M."/>
            <person name="Wang P."/>
            <person name="Xu J."/>
            <person name="Bruns T."/>
            <person name="Baldrian P."/>
            <person name="Vilgalys R."/>
            <person name="Henrissat B."/>
            <person name="Grigoriev I.V."/>
            <person name="Hibbett D."/>
            <person name="Nagy L.G."/>
            <person name="Martin F.M."/>
        </authorList>
    </citation>
    <scope>NUCLEOTIDE SEQUENCE</scope>
    <source>
        <strain evidence="11">UH-Tt-Lm1</strain>
    </source>
</reference>
<comment type="cofactor">
    <cofactor evidence="1">
        <name>FAD</name>
        <dbReference type="ChEBI" id="CHEBI:57692"/>
    </cofactor>
</comment>
<dbReference type="EMBL" id="WIUZ02000023">
    <property type="protein sequence ID" value="KAF9778300.1"/>
    <property type="molecule type" value="Genomic_DNA"/>
</dbReference>
<evidence type="ECO:0000256" key="8">
    <source>
        <dbReference type="RuleBase" id="RU004254"/>
    </source>
</evidence>
<evidence type="ECO:0000256" key="5">
    <source>
        <dbReference type="ARBA" id="ARBA00022827"/>
    </source>
</evidence>
<dbReference type="GO" id="GO:0035999">
    <property type="term" value="P:tetrahydrofolate interconversion"/>
    <property type="evidence" value="ECO:0007669"/>
    <property type="project" value="TreeGrafter"/>
</dbReference>
<dbReference type="AlphaFoldDB" id="A0A9P6H2W2"/>
<dbReference type="InterPro" id="IPR053806">
    <property type="entry name" value="MTHFR_C"/>
</dbReference>
<keyword evidence="6" id="KW-0521">NADP</keyword>